<evidence type="ECO:0000313" key="2">
    <source>
        <dbReference type="EMBL" id="KAE8133364.1"/>
    </source>
</evidence>
<keyword evidence="3" id="KW-1185">Reference proteome</keyword>
<dbReference type="EMBL" id="ML743617">
    <property type="protein sequence ID" value="KAE8133364.1"/>
    <property type="molecule type" value="Genomic_DNA"/>
</dbReference>
<feature type="region of interest" description="Disordered" evidence="1">
    <location>
        <begin position="451"/>
        <end position="480"/>
    </location>
</feature>
<feature type="compositionally biased region" description="Basic and acidic residues" evidence="1">
    <location>
        <begin position="23"/>
        <end position="54"/>
    </location>
</feature>
<name>A0A5N6SJT6_ASPPS</name>
<dbReference type="OrthoDB" id="191139at2759"/>
<proteinExistence type="predicted"/>
<dbReference type="AlphaFoldDB" id="A0A5N6SJT6"/>
<protein>
    <submittedName>
        <fullName evidence="2">Uncharacterized protein</fullName>
    </submittedName>
</protein>
<feature type="region of interest" description="Disordered" evidence="1">
    <location>
        <begin position="23"/>
        <end position="68"/>
    </location>
</feature>
<reference evidence="2 3" key="1">
    <citation type="submission" date="2019-04" db="EMBL/GenBank/DDBJ databases">
        <title>Friends and foes A comparative genomics study of 23 Aspergillus species from section Flavi.</title>
        <authorList>
            <consortium name="DOE Joint Genome Institute"/>
            <person name="Kjaerbolling I."/>
            <person name="Vesth T."/>
            <person name="Frisvad J.C."/>
            <person name="Nybo J.L."/>
            <person name="Theobald S."/>
            <person name="Kildgaard S."/>
            <person name="Isbrandt T."/>
            <person name="Kuo A."/>
            <person name="Sato A."/>
            <person name="Lyhne E.K."/>
            <person name="Kogle M.E."/>
            <person name="Wiebenga A."/>
            <person name="Kun R.S."/>
            <person name="Lubbers R.J."/>
            <person name="Makela M.R."/>
            <person name="Barry K."/>
            <person name="Chovatia M."/>
            <person name="Clum A."/>
            <person name="Daum C."/>
            <person name="Haridas S."/>
            <person name="He G."/>
            <person name="LaButti K."/>
            <person name="Lipzen A."/>
            <person name="Mondo S."/>
            <person name="Riley R."/>
            <person name="Salamov A."/>
            <person name="Simmons B.A."/>
            <person name="Magnuson J.K."/>
            <person name="Henrissat B."/>
            <person name="Mortensen U.H."/>
            <person name="Larsen T.O."/>
            <person name="Devries R.P."/>
            <person name="Grigoriev I.V."/>
            <person name="Machida M."/>
            <person name="Baker S.E."/>
            <person name="Andersen M.R."/>
        </authorList>
    </citation>
    <scope>NUCLEOTIDE SEQUENCE [LARGE SCALE GENOMIC DNA]</scope>
    <source>
        <strain evidence="2 3">CBS 117625</strain>
    </source>
</reference>
<evidence type="ECO:0000256" key="1">
    <source>
        <dbReference type="SAM" id="MobiDB-lite"/>
    </source>
</evidence>
<evidence type="ECO:0000313" key="3">
    <source>
        <dbReference type="Proteomes" id="UP000325672"/>
    </source>
</evidence>
<accession>A0A5N6SJT6</accession>
<gene>
    <name evidence="2" type="ORF">BDV38DRAFT_274330</name>
</gene>
<dbReference type="RefSeq" id="XP_031909427.1">
    <property type="nucleotide sequence ID" value="XM_032057823.1"/>
</dbReference>
<dbReference type="GeneID" id="43642033"/>
<organism evidence="2 3">
    <name type="scientific">Aspergillus pseudotamarii</name>
    <dbReference type="NCBI Taxonomy" id="132259"/>
    <lineage>
        <taxon>Eukaryota</taxon>
        <taxon>Fungi</taxon>
        <taxon>Dikarya</taxon>
        <taxon>Ascomycota</taxon>
        <taxon>Pezizomycotina</taxon>
        <taxon>Eurotiomycetes</taxon>
        <taxon>Eurotiomycetidae</taxon>
        <taxon>Eurotiales</taxon>
        <taxon>Aspergillaceae</taxon>
        <taxon>Aspergillus</taxon>
        <taxon>Aspergillus subgen. Circumdati</taxon>
    </lineage>
</organism>
<dbReference type="Proteomes" id="UP000325672">
    <property type="component" value="Unassembled WGS sequence"/>
</dbReference>
<sequence length="502" mass="57458">MRCFYNLSNSPNLEKQTKVILRLRDKGPTERNKPRVAEHPRDGPRMSDTSRLESELTDQVPDTKPAAGVTMGEYSASFKEDRQKAIKTFRELRVANRLDEVEFQWSVTFYLISNNIASLRMIEWFGADWGLNGRGWVTAGHDLWVPSLDGIDWNHSSESSRRSRVKLILSSEYAWEADAWTHIFGQMRDAPVLASRDKHEYNTIKLKRDPVSCLLVGEPKFIKRIPDATFGLATFNPKDYQSPLAEWNLDHDRLEARLLHRHCGLISDPRWGDANLAFPFAVYEAKGWSGDAQEARRQGCSAGAVYLDINNQVVIFTSFGAHWHILVGYKRPRLEREYAGHDGFSEPVYHEFRRRCYTNDVASCLQLADWAKHLSEEARGKLRERVISYFQQAYPRDLPDLTDNWPAVITCLLDGCGPVGTPGYPIQSKEGMAAHYREVHGEDDEVIADLKRPWGEREETNNNDNPVQPTKRERLESGEPGSCAKRVAGIYYEQFSIHERAS</sequence>
<feature type="compositionally biased region" description="Basic and acidic residues" evidence="1">
    <location>
        <begin position="451"/>
        <end position="460"/>
    </location>
</feature>